<evidence type="ECO:0000313" key="3">
    <source>
        <dbReference type="Proteomes" id="UP000241346"/>
    </source>
</evidence>
<feature type="region of interest" description="Disordered" evidence="1">
    <location>
        <begin position="38"/>
        <end position="60"/>
    </location>
</feature>
<reference evidence="2 3" key="1">
    <citation type="submission" date="2018-03" db="EMBL/GenBank/DDBJ databases">
        <title>Whole genome sequencing of Histamine producing bacteria.</title>
        <authorList>
            <person name="Butler K."/>
        </authorList>
    </citation>
    <scope>NUCLEOTIDE SEQUENCE [LARGE SCALE GENOMIC DNA]</scope>
    <source>
        <strain evidence="2 3">DSM 19138</strain>
    </source>
</reference>
<gene>
    <name evidence="2" type="ORF">C9J01_08170</name>
</gene>
<evidence type="ECO:0000256" key="1">
    <source>
        <dbReference type="SAM" id="MobiDB-lite"/>
    </source>
</evidence>
<dbReference type="AlphaFoldDB" id="A0A2T3NHA5"/>
<organism evidence="2 3">
    <name type="scientific">Photobacterium rosenbergii</name>
    <dbReference type="NCBI Taxonomy" id="294936"/>
    <lineage>
        <taxon>Bacteria</taxon>
        <taxon>Pseudomonadati</taxon>
        <taxon>Pseudomonadota</taxon>
        <taxon>Gammaproteobacteria</taxon>
        <taxon>Vibrionales</taxon>
        <taxon>Vibrionaceae</taxon>
        <taxon>Photobacterium</taxon>
    </lineage>
</organism>
<dbReference type="EMBL" id="PYMB01000002">
    <property type="protein sequence ID" value="PSW14404.1"/>
    <property type="molecule type" value="Genomic_DNA"/>
</dbReference>
<protein>
    <submittedName>
        <fullName evidence="2">Uncharacterized protein</fullName>
    </submittedName>
</protein>
<evidence type="ECO:0000313" key="2">
    <source>
        <dbReference type="EMBL" id="PSW14404.1"/>
    </source>
</evidence>
<comment type="caution">
    <text evidence="2">The sequence shown here is derived from an EMBL/GenBank/DDBJ whole genome shotgun (WGS) entry which is preliminary data.</text>
</comment>
<accession>A0A2T3NHA5</accession>
<feature type="compositionally biased region" description="Basic and acidic residues" evidence="1">
    <location>
        <begin position="48"/>
        <end position="60"/>
    </location>
</feature>
<name>A0A2T3NHA5_9GAMM</name>
<sequence length="60" mass="6533">MCFDGLGLKALKEQIKQNAENAASQNLGKAVVRENQCTSHKAKQGVVWEKKPSSKGEECS</sequence>
<dbReference type="Proteomes" id="UP000241346">
    <property type="component" value="Unassembled WGS sequence"/>
</dbReference>
<proteinExistence type="predicted"/>